<dbReference type="EMBL" id="EU910857">
    <property type="protein sequence ID" value="ACF98179.1"/>
    <property type="molecule type" value="Genomic_DNA"/>
</dbReference>
<evidence type="ECO:0000256" key="3">
    <source>
        <dbReference type="ARBA" id="ARBA00023163"/>
    </source>
</evidence>
<dbReference type="InterPro" id="IPR012318">
    <property type="entry name" value="HTH_CRP"/>
</dbReference>
<organism evidence="6">
    <name type="scientific">uncultured bacterium 2303</name>
    <dbReference type="NCBI Taxonomy" id="548900"/>
    <lineage>
        <taxon>Bacteria</taxon>
        <taxon>environmental samples</taxon>
    </lineage>
</organism>
<dbReference type="SMART" id="SM00419">
    <property type="entry name" value="HTH_CRP"/>
    <property type="match status" value="1"/>
</dbReference>
<dbReference type="InterPro" id="IPR036388">
    <property type="entry name" value="WH-like_DNA-bd_sf"/>
</dbReference>
<protein>
    <submittedName>
        <fullName evidence="6">Putative cyclic nucleotide-binding domain protein</fullName>
    </submittedName>
</protein>
<keyword evidence="3" id="KW-0804">Transcription</keyword>
<dbReference type="InterPro" id="IPR050397">
    <property type="entry name" value="Env_Response_Regulators"/>
</dbReference>
<accession>B8R923</accession>
<dbReference type="InterPro" id="IPR000595">
    <property type="entry name" value="cNMP-bd_dom"/>
</dbReference>
<reference evidence="6" key="1">
    <citation type="journal article" date="2009" name="Appl. Environ. Microbiol.">
        <title>Characterization of denitrification gene clusters of soil bacteria via a metagenomic approach.</title>
        <authorList>
            <person name="Demaneche S."/>
            <person name="Philippot L."/>
            <person name="David M.M."/>
            <person name="Navarro E."/>
            <person name="Vogel T.M."/>
            <person name="Simonet P."/>
        </authorList>
    </citation>
    <scope>NUCLEOTIDE SEQUENCE</scope>
</reference>
<dbReference type="GO" id="GO:0005829">
    <property type="term" value="C:cytosol"/>
    <property type="evidence" value="ECO:0007669"/>
    <property type="project" value="TreeGrafter"/>
</dbReference>
<dbReference type="Pfam" id="PF00027">
    <property type="entry name" value="cNMP_binding"/>
    <property type="match status" value="1"/>
</dbReference>
<evidence type="ECO:0000259" key="5">
    <source>
        <dbReference type="PROSITE" id="PS51063"/>
    </source>
</evidence>
<feature type="domain" description="HTH crp-type" evidence="5">
    <location>
        <begin position="150"/>
        <end position="222"/>
    </location>
</feature>
<dbReference type="PROSITE" id="PS50042">
    <property type="entry name" value="CNMP_BINDING_3"/>
    <property type="match status" value="1"/>
</dbReference>
<dbReference type="InterPro" id="IPR014710">
    <property type="entry name" value="RmlC-like_jellyroll"/>
</dbReference>
<evidence type="ECO:0000256" key="1">
    <source>
        <dbReference type="ARBA" id="ARBA00023015"/>
    </source>
</evidence>
<evidence type="ECO:0000259" key="4">
    <source>
        <dbReference type="PROSITE" id="PS50042"/>
    </source>
</evidence>
<dbReference type="SUPFAM" id="SSF51206">
    <property type="entry name" value="cAMP-binding domain-like"/>
    <property type="match status" value="1"/>
</dbReference>
<dbReference type="AlphaFoldDB" id="B8R923"/>
<keyword evidence="1" id="KW-0805">Transcription regulation</keyword>
<name>B8R923_9BACT</name>
<dbReference type="PANTHER" id="PTHR24567:SF26">
    <property type="entry name" value="REGULATORY PROTEIN YEIL"/>
    <property type="match status" value="1"/>
</dbReference>
<dbReference type="PANTHER" id="PTHR24567">
    <property type="entry name" value="CRP FAMILY TRANSCRIPTIONAL REGULATORY PROTEIN"/>
    <property type="match status" value="1"/>
</dbReference>
<proteinExistence type="predicted"/>
<sequence length="229" mass="25255">MPPKIKTQAFLATLPLFKELAPAELDRLAAGTTELHVPRGEILFNKGDPTTGFYLVIYGQVKLSFVTPAGQEKVVEIITPGASFGEALMFMEKPYIVMAQTLADTMLLHVAKEVVFDELAREPGFARRMLAGLSRRLHSLISDVESYSLQSGTQRVIGYLLRQDDAQAADTGPTTLTLPVSKAVVASRLNLTPEHFSRILHELQTLALIRVDGRDVHIDDIARLRAYEG</sequence>
<feature type="domain" description="Cyclic nucleotide-binding" evidence="4">
    <location>
        <begin position="16"/>
        <end position="136"/>
    </location>
</feature>
<dbReference type="Gene3D" id="1.10.10.10">
    <property type="entry name" value="Winged helix-like DNA-binding domain superfamily/Winged helix DNA-binding domain"/>
    <property type="match status" value="1"/>
</dbReference>
<dbReference type="Gene3D" id="2.60.120.10">
    <property type="entry name" value="Jelly Rolls"/>
    <property type="match status" value="1"/>
</dbReference>
<dbReference type="CDD" id="cd00038">
    <property type="entry name" value="CAP_ED"/>
    <property type="match status" value="1"/>
</dbReference>
<dbReference type="SMART" id="SM00100">
    <property type="entry name" value="cNMP"/>
    <property type="match status" value="1"/>
</dbReference>
<dbReference type="GO" id="GO:0003700">
    <property type="term" value="F:DNA-binding transcription factor activity"/>
    <property type="evidence" value="ECO:0007669"/>
    <property type="project" value="TreeGrafter"/>
</dbReference>
<evidence type="ECO:0000313" key="6">
    <source>
        <dbReference type="EMBL" id="ACF98179.1"/>
    </source>
</evidence>
<dbReference type="GO" id="GO:0003677">
    <property type="term" value="F:DNA binding"/>
    <property type="evidence" value="ECO:0007669"/>
    <property type="project" value="UniProtKB-KW"/>
</dbReference>
<dbReference type="InterPro" id="IPR036390">
    <property type="entry name" value="WH_DNA-bd_sf"/>
</dbReference>
<dbReference type="PROSITE" id="PS51063">
    <property type="entry name" value="HTH_CRP_2"/>
    <property type="match status" value="1"/>
</dbReference>
<dbReference type="SUPFAM" id="SSF46785">
    <property type="entry name" value="Winged helix' DNA-binding domain"/>
    <property type="match status" value="1"/>
</dbReference>
<dbReference type="Pfam" id="PF13545">
    <property type="entry name" value="HTH_Crp_2"/>
    <property type="match status" value="1"/>
</dbReference>
<dbReference type="InterPro" id="IPR018490">
    <property type="entry name" value="cNMP-bd_dom_sf"/>
</dbReference>
<evidence type="ECO:0000256" key="2">
    <source>
        <dbReference type="ARBA" id="ARBA00023125"/>
    </source>
</evidence>
<keyword evidence="2" id="KW-0238">DNA-binding</keyword>